<dbReference type="AlphaFoldDB" id="A0A157Z1L6"/>
<dbReference type="RefSeq" id="WP_087042280.1">
    <property type="nucleotide sequence ID" value="NZ_FCOB02000001.1"/>
</dbReference>
<sequence length="264" mass="29575">MDHAALRTQLPALVGPFLPRNVRSFNYRIYDDQPAVSTLGFVIDPQPFEGKVIAKTDHAIIVQLARAQFAVVDRRLATRDPDVGTKVAVTPYARHHFDGTRLDAPVEEIRQTTDGQTYTVQSVILGGSTTKLPVPKPRCAELAALIEQLEQLPAPDRFRRISHLLVDAGAHDFACVDPEPDDTTPPSIAFAVDTARFSGQVTIRYDYGMDLYVIELHRDGKPLERVEEISFDMLGEVLERLIDDGHWRQIRIDVLAQPSRKRCA</sequence>
<gene>
    <name evidence="1" type="ORF">AWB83_00078</name>
</gene>
<dbReference type="OrthoDB" id="8441207at2"/>
<dbReference type="STRING" id="1777144.AWB83_00078"/>
<name>A0A157Z1L6_9BURK</name>
<dbReference type="EMBL" id="FCOB02000001">
    <property type="protein sequence ID" value="SAK39421.1"/>
    <property type="molecule type" value="Genomic_DNA"/>
</dbReference>
<protein>
    <recommendedName>
        <fullName evidence="3">GTPase</fullName>
    </recommendedName>
</protein>
<comment type="caution">
    <text evidence="1">The sequence shown here is derived from an EMBL/GenBank/DDBJ whole genome shotgun (WGS) entry which is preliminary data.</text>
</comment>
<organism evidence="1 2">
    <name type="scientific">Caballeronia ptereochthonis</name>
    <dbReference type="NCBI Taxonomy" id="1777144"/>
    <lineage>
        <taxon>Bacteria</taxon>
        <taxon>Pseudomonadati</taxon>
        <taxon>Pseudomonadota</taxon>
        <taxon>Betaproteobacteria</taxon>
        <taxon>Burkholderiales</taxon>
        <taxon>Burkholderiaceae</taxon>
        <taxon>Caballeronia</taxon>
    </lineage>
</organism>
<proteinExistence type="predicted"/>
<evidence type="ECO:0008006" key="3">
    <source>
        <dbReference type="Google" id="ProtNLM"/>
    </source>
</evidence>
<keyword evidence="2" id="KW-1185">Reference proteome</keyword>
<evidence type="ECO:0000313" key="2">
    <source>
        <dbReference type="Proteomes" id="UP000054978"/>
    </source>
</evidence>
<accession>A0A157Z1L6</accession>
<evidence type="ECO:0000313" key="1">
    <source>
        <dbReference type="EMBL" id="SAK39421.1"/>
    </source>
</evidence>
<dbReference type="Proteomes" id="UP000054978">
    <property type="component" value="Unassembled WGS sequence"/>
</dbReference>
<reference evidence="1" key="1">
    <citation type="submission" date="2016-01" db="EMBL/GenBank/DDBJ databases">
        <authorList>
            <person name="Peeters C."/>
        </authorList>
    </citation>
    <scope>NUCLEOTIDE SEQUENCE [LARGE SCALE GENOMIC DNA]</scope>
    <source>
        <strain evidence="1">LMG 29326</strain>
    </source>
</reference>